<comment type="subcellular location">
    <subcellularLocation>
        <location evidence="1">Nucleus</location>
    </subcellularLocation>
</comment>
<feature type="compositionally biased region" description="Basic and acidic residues" evidence="3">
    <location>
        <begin position="239"/>
        <end position="248"/>
    </location>
</feature>
<dbReference type="PANTHER" id="PTHR12585:SF69">
    <property type="entry name" value="FI11703P"/>
    <property type="match status" value="1"/>
</dbReference>
<protein>
    <recommendedName>
        <fullName evidence="4">Rad21/Rec8-like protein N-terminal domain-containing protein</fullName>
    </recommendedName>
</protein>
<reference evidence="5 6" key="1">
    <citation type="submission" date="2011-02" db="EMBL/GenBank/DDBJ databases">
        <title>The Genome Sequence of Sphaeroforma arctica JP610.</title>
        <authorList>
            <consortium name="The Broad Institute Genome Sequencing Platform"/>
            <person name="Russ C."/>
            <person name="Cuomo C."/>
            <person name="Young S.K."/>
            <person name="Zeng Q."/>
            <person name="Gargeya S."/>
            <person name="Alvarado L."/>
            <person name="Berlin A."/>
            <person name="Chapman S.B."/>
            <person name="Chen Z."/>
            <person name="Freedman E."/>
            <person name="Gellesch M."/>
            <person name="Goldberg J."/>
            <person name="Griggs A."/>
            <person name="Gujja S."/>
            <person name="Heilman E."/>
            <person name="Heiman D."/>
            <person name="Howarth C."/>
            <person name="Mehta T."/>
            <person name="Neiman D."/>
            <person name="Pearson M."/>
            <person name="Roberts A."/>
            <person name="Saif S."/>
            <person name="Shea T."/>
            <person name="Shenoy N."/>
            <person name="Sisk P."/>
            <person name="Stolte C."/>
            <person name="Sykes S."/>
            <person name="White J."/>
            <person name="Yandava C."/>
            <person name="Burger G."/>
            <person name="Gray M.W."/>
            <person name="Holland P.W.H."/>
            <person name="King N."/>
            <person name="Lang F.B.F."/>
            <person name="Roger A.J."/>
            <person name="Ruiz-Trillo I."/>
            <person name="Haas B."/>
            <person name="Nusbaum C."/>
            <person name="Birren B."/>
        </authorList>
    </citation>
    <scope>NUCLEOTIDE SEQUENCE [LARGE SCALE GENOMIC DNA]</scope>
    <source>
        <strain evidence="5 6">JP610</strain>
    </source>
</reference>
<keyword evidence="2" id="KW-0539">Nucleus</keyword>
<dbReference type="EMBL" id="KQ242991">
    <property type="protein sequence ID" value="KNC76713.1"/>
    <property type="molecule type" value="Genomic_DNA"/>
</dbReference>
<evidence type="ECO:0000256" key="3">
    <source>
        <dbReference type="SAM" id="MobiDB-lite"/>
    </source>
</evidence>
<feature type="region of interest" description="Disordered" evidence="3">
    <location>
        <begin position="239"/>
        <end position="278"/>
    </location>
</feature>
<feature type="non-terminal residue" evidence="5">
    <location>
        <position position="305"/>
    </location>
</feature>
<dbReference type="GeneID" id="25911304"/>
<evidence type="ECO:0000313" key="5">
    <source>
        <dbReference type="EMBL" id="KNC76713.1"/>
    </source>
</evidence>
<proteinExistence type="predicted"/>
<dbReference type="eggNOG" id="KOG1213">
    <property type="taxonomic scope" value="Eukaryota"/>
</dbReference>
<dbReference type="GO" id="GO:0007062">
    <property type="term" value="P:sister chromatid cohesion"/>
    <property type="evidence" value="ECO:0007669"/>
    <property type="project" value="InterPro"/>
</dbReference>
<dbReference type="PANTHER" id="PTHR12585">
    <property type="entry name" value="SCC1 / RAD21 FAMILY MEMBER"/>
    <property type="match status" value="1"/>
</dbReference>
<evidence type="ECO:0000256" key="2">
    <source>
        <dbReference type="ARBA" id="ARBA00023242"/>
    </source>
</evidence>
<feature type="domain" description="Rad21/Rec8-like protein N-terminal" evidence="4">
    <location>
        <begin position="1"/>
        <end position="102"/>
    </location>
</feature>
<organism evidence="5 6">
    <name type="scientific">Sphaeroforma arctica JP610</name>
    <dbReference type="NCBI Taxonomy" id="667725"/>
    <lineage>
        <taxon>Eukaryota</taxon>
        <taxon>Ichthyosporea</taxon>
        <taxon>Ichthyophonida</taxon>
        <taxon>Sphaeroforma</taxon>
    </lineage>
</organism>
<dbReference type="Pfam" id="PF04825">
    <property type="entry name" value="Rad21_Rec8_N"/>
    <property type="match status" value="1"/>
</dbReference>
<dbReference type="AlphaFoldDB" id="A0A0L0FL27"/>
<evidence type="ECO:0000256" key="1">
    <source>
        <dbReference type="ARBA" id="ARBA00004123"/>
    </source>
</evidence>
<sequence length="305" mass="32949">MFYSKFILNSQGPLGVVWHAAHWDVKKNVVNETQIDKKVEYIVSPAVPIALRTCGHLLVGVVKIYSRKAKYLLNDASDALSKIKVAFRPGTVDMPENQQTVAANAITLADKDVNSIGNLDLDQALLEVGLNDYIGNSDLITAADHDITLHEALAAQGIDEEDITGGLNMDSNDLDMDSNMLMAGDMNLDDLNDIDLDLEIEAGRDAGVETSYRPEVDESLDLSMFDNSRVAVDEHGNKIAPKGKEKAGTSESDIEMPRDAQAGADISEINDTGKANGEINLDLDMGESELGLDGAPGDFNLDMDL</sequence>
<keyword evidence="6" id="KW-1185">Reference proteome</keyword>
<accession>A0A0L0FL27</accession>
<gene>
    <name evidence="5" type="ORF">SARC_10800</name>
</gene>
<dbReference type="Proteomes" id="UP000054560">
    <property type="component" value="Unassembled WGS sequence"/>
</dbReference>
<dbReference type="InterPro" id="IPR006910">
    <property type="entry name" value="Rad21_Rec8_N"/>
</dbReference>
<dbReference type="GO" id="GO:0008278">
    <property type="term" value="C:cohesin complex"/>
    <property type="evidence" value="ECO:0007669"/>
    <property type="project" value="InterPro"/>
</dbReference>
<evidence type="ECO:0000313" key="6">
    <source>
        <dbReference type="Proteomes" id="UP000054560"/>
    </source>
</evidence>
<evidence type="ECO:0000259" key="4">
    <source>
        <dbReference type="Pfam" id="PF04825"/>
    </source>
</evidence>
<dbReference type="InterPro" id="IPR039781">
    <property type="entry name" value="Rad21/Rec8-like"/>
</dbReference>
<name>A0A0L0FL27_9EUKA</name>
<dbReference type="GO" id="GO:0003682">
    <property type="term" value="F:chromatin binding"/>
    <property type="evidence" value="ECO:0007669"/>
    <property type="project" value="TreeGrafter"/>
</dbReference>
<dbReference type="OrthoDB" id="10071381at2759"/>
<dbReference type="GO" id="GO:1990414">
    <property type="term" value="P:replication-born double-strand break repair via sister chromatid exchange"/>
    <property type="evidence" value="ECO:0007669"/>
    <property type="project" value="TreeGrafter"/>
</dbReference>
<dbReference type="GO" id="GO:0005634">
    <property type="term" value="C:nucleus"/>
    <property type="evidence" value="ECO:0007669"/>
    <property type="project" value="UniProtKB-SubCell"/>
</dbReference>
<dbReference type="STRING" id="667725.A0A0L0FL27"/>
<dbReference type="RefSeq" id="XP_014150615.1">
    <property type="nucleotide sequence ID" value="XM_014295140.1"/>
</dbReference>